<dbReference type="Proteomes" id="UP000054270">
    <property type="component" value="Unassembled WGS sequence"/>
</dbReference>
<keyword evidence="3" id="KW-1185">Reference proteome</keyword>
<accession>A0A0D2P0N6</accession>
<name>A0A0D2P0N6_HYPSF</name>
<evidence type="ECO:0000313" key="3">
    <source>
        <dbReference type="Proteomes" id="UP000054270"/>
    </source>
</evidence>
<feature type="region of interest" description="Disordered" evidence="1">
    <location>
        <begin position="379"/>
        <end position="449"/>
    </location>
</feature>
<proteinExistence type="predicted"/>
<sequence length="516" mass="56416">MFSHTSHLCPTTHRTLEKHDLLAHDPAPVCPVAFNDVLINPHARSLQHAPSVGLDLSWDNALSVRATHFVSSIHPQASARVRIALVTAPSMAYANIKYKSGVFSVKAGRIQYNSHRRGLRPSTPVDSVLAVESYLGAFHHHTPSPHPSCPSIIPRSRHRASALCGPSVNTLTQAAMHRVLMGDRAARSASVRCPYGHCSAKKSGLRVGPLSIRRDYRCPSWKVAMRPPYMRLHGALHGGGAPQRPSSASVPFRFRFMLRCISFITSHPIPHPSSSPIISHPGAAHLRSPHRSQALTPLAQAAIHASSWETAPLAVRPDAVPIGTAGKIVRLVLGRGSAPRFDIGHLEPNINTERFSPHLRKAAGTAVYAIALCPVPRRSASTQYQRSAPQRASRKPRRIEPPPRGDAHSPSISPLERDSHFPRSHMHPAACPLKDGLRPDFGPPRAARQADGGPYLVTCHFSFNGRVWGRSATPRLLAVARAGEQINLDSRACAALQNPYAVAWYWKLRRFRPPVI</sequence>
<reference evidence="3" key="1">
    <citation type="submission" date="2014-04" db="EMBL/GenBank/DDBJ databases">
        <title>Evolutionary Origins and Diversification of the Mycorrhizal Mutualists.</title>
        <authorList>
            <consortium name="DOE Joint Genome Institute"/>
            <consortium name="Mycorrhizal Genomics Consortium"/>
            <person name="Kohler A."/>
            <person name="Kuo A."/>
            <person name="Nagy L.G."/>
            <person name="Floudas D."/>
            <person name="Copeland A."/>
            <person name="Barry K.W."/>
            <person name="Cichocki N."/>
            <person name="Veneault-Fourrey C."/>
            <person name="LaButti K."/>
            <person name="Lindquist E.A."/>
            <person name="Lipzen A."/>
            <person name="Lundell T."/>
            <person name="Morin E."/>
            <person name="Murat C."/>
            <person name="Riley R."/>
            <person name="Ohm R."/>
            <person name="Sun H."/>
            <person name="Tunlid A."/>
            <person name="Henrissat B."/>
            <person name="Grigoriev I.V."/>
            <person name="Hibbett D.S."/>
            <person name="Martin F."/>
        </authorList>
    </citation>
    <scope>NUCLEOTIDE SEQUENCE [LARGE SCALE GENOMIC DNA]</scope>
    <source>
        <strain evidence="3">FD-334 SS-4</strain>
    </source>
</reference>
<organism evidence="2 3">
    <name type="scientific">Hypholoma sublateritium (strain FD-334 SS-4)</name>
    <dbReference type="NCBI Taxonomy" id="945553"/>
    <lineage>
        <taxon>Eukaryota</taxon>
        <taxon>Fungi</taxon>
        <taxon>Dikarya</taxon>
        <taxon>Basidiomycota</taxon>
        <taxon>Agaricomycotina</taxon>
        <taxon>Agaricomycetes</taxon>
        <taxon>Agaricomycetidae</taxon>
        <taxon>Agaricales</taxon>
        <taxon>Agaricineae</taxon>
        <taxon>Strophariaceae</taxon>
        <taxon>Hypholoma</taxon>
    </lineage>
</organism>
<feature type="compositionally biased region" description="Polar residues" evidence="1">
    <location>
        <begin position="379"/>
        <end position="390"/>
    </location>
</feature>
<evidence type="ECO:0000313" key="2">
    <source>
        <dbReference type="EMBL" id="KJA22271.1"/>
    </source>
</evidence>
<protein>
    <submittedName>
        <fullName evidence="2">Uncharacterized protein</fullName>
    </submittedName>
</protein>
<dbReference type="AlphaFoldDB" id="A0A0D2P0N6"/>
<evidence type="ECO:0000256" key="1">
    <source>
        <dbReference type="SAM" id="MobiDB-lite"/>
    </source>
</evidence>
<feature type="compositionally biased region" description="Basic and acidic residues" evidence="1">
    <location>
        <begin position="398"/>
        <end position="407"/>
    </location>
</feature>
<gene>
    <name evidence="2" type="ORF">HYPSUDRAFT_202288</name>
</gene>
<dbReference type="EMBL" id="KN817551">
    <property type="protein sequence ID" value="KJA22271.1"/>
    <property type="molecule type" value="Genomic_DNA"/>
</dbReference>